<dbReference type="InterPro" id="IPR027417">
    <property type="entry name" value="P-loop_NTPase"/>
</dbReference>
<evidence type="ECO:0000256" key="14">
    <source>
        <dbReference type="ARBA" id="ARBA00047995"/>
    </source>
</evidence>
<dbReference type="SMART" id="SM00350">
    <property type="entry name" value="MCM"/>
    <property type="match status" value="1"/>
</dbReference>
<dbReference type="SUPFAM" id="SSF52540">
    <property type="entry name" value="P-loop containing nucleoside triphosphate hydrolases"/>
    <property type="match status" value="1"/>
</dbReference>
<dbReference type="InterPro" id="IPR031327">
    <property type="entry name" value="MCM"/>
</dbReference>
<dbReference type="GO" id="GO:0016787">
    <property type="term" value="F:hydrolase activity"/>
    <property type="evidence" value="ECO:0007669"/>
    <property type="project" value="UniProtKB-KW"/>
</dbReference>
<protein>
    <recommendedName>
        <fullName evidence="13">DNA helicase MCM9</fullName>
        <ecNumber evidence="3">3.6.4.12</ecNumber>
    </recommendedName>
</protein>
<dbReference type="InterPro" id="IPR001208">
    <property type="entry name" value="MCM_dom"/>
</dbReference>
<dbReference type="InterPro" id="IPR033762">
    <property type="entry name" value="MCM_OB"/>
</dbReference>
<evidence type="ECO:0000256" key="6">
    <source>
        <dbReference type="ARBA" id="ARBA00022763"/>
    </source>
</evidence>
<comment type="catalytic activity">
    <reaction evidence="14">
        <text>ATP + H2O = ADP + phosphate + H(+)</text>
        <dbReference type="Rhea" id="RHEA:13065"/>
        <dbReference type="ChEBI" id="CHEBI:15377"/>
        <dbReference type="ChEBI" id="CHEBI:15378"/>
        <dbReference type="ChEBI" id="CHEBI:30616"/>
        <dbReference type="ChEBI" id="CHEBI:43474"/>
        <dbReference type="ChEBI" id="CHEBI:456216"/>
        <dbReference type="EC" id="3.6.4.12"/>
    </reaction>
</comment>
<dbReference type="AlphaFoldDB" id="A0A8I6SF40"/>
<feature type="region of interest" description="Disordered" evidence="16">
    <location>
        <begin position="713"/>
        <end position="777"/>
    </location>
</feature>
<keyword evidence="19" id="KW-1185">Reference proteome</keyword>
<evidence type="ECO:0000256" key="15">
    <source>
        <dbReference type="RuleBase" id="RU004070"/>
    </source>
</evidence>
<dbReference type="Pfam" id="PF17855">
    <property type="entry name" value="MCM_lid"/>
    <property type="match status" value="1"/>
</dbReference>
<evidence type="ECO:0000256" key="8">
    <source>
        <dbReference type="ARBA" id="ARBA00022806"/>
    </source>
</evidence>
<keyword evidence="10 15" id="KW-0238">DNA-binding</keyword>
<dbReference type="PANTHER" id="PTHR11630">
    <property type="entry name" value="DNA REPLICATION LICENSING FACTOR MCM FAMILY MEMBER"/>
    <property type="match status" value="1"/>
</dbReference>
<evidence type="ECO:0000256" key="11">
    <source>
        <dbReference type="ARBA" id="ARBA00023204"/>
    </source>
</evidence>
<evidence type="ECO:0000256" key="12">
    <source>
        <dbReference type="ARBA" id="ARBA00023242"/>
    </source>
</evidence>
<dbReference type="Gene3D" id="3.40.50.300">
    <property type="entry name" value="P-loop containing nucleotide triphosphate hydrolases"/>
    <property type="match status" value="1"/>
</dbReference>
<evidence type="ECO:0000256" key="4">
    <source>
        <dbReference type="ARBA" id="ARBA00022705"/>
    </source>
</evidence>
<evidence type="ECO:0000256" key="7">
    <source>
        <dbReference type="ARBA" id="ARBA00022801"/>
    </source>
</evidence>
<keyword evidence="6" id="KW-0227">DNA damage</keyword>
<dbReference type="Pfam" id="PF00493">
    <property type="entry name" value="MCM"/>
    <property type="match status" value="1"/>
</dbReference>
<dbReference type="Gene3D" id="3.30.1640.10">
    <property type="entry name" value="mini-chromosome maintenance (MCM) complex, chain A, domain 1"/>
    <property type="match status" value="1"/>
</dbReference>
<evidence type="ECO:0000256" key="2">
    <source>
        <dbReference type="ARBA" id="ARBA00008010"/>
    </source>
</evidence>
<name>A0A8I6SF40_CIMLE</name>
<dbReference type="PRINTS" id="PR01657">
    <property type="entry name" value="MCMFAMILY"/>
</dbReference>
<dbReference type="Proteomes" id="UP000494040">
    <property type="component" value="Unassembled WGS sequence"/>
</dbReference>
<keyword evidence="8" id="KW-0347">Helicase</keyword>
<dbReference type="PROSITE" id="PS00847">
    <property type="entry name" value="MCM_1"/>
    <property type="match status" value="1"/>
</dbReference>
<dbReference type="GO" id="GO:0042555">
    <property type="term" value="C:MCM complex"/>
    <property type="evidence" value="ECO:0007669"/>
    <property type="project" value="TreeGrafter"/>
</dbReference>
<dbReference type="GeneID" id="106672636"/>
<evidence type="ECO:0000256" key="16">
    <source>
        <dbReference type="SAM" id="MobiDB-lite"/>
    </source>
</evidence>
<keyword evidence="4" id="KW-0235">DNA replication</keyword>
<dbReference type="InterPro" id="IPR018525">
    <property type="entry name" value="MCM_CS"/>
</dbReference>
<sequence>MNDQKRNVKIEDYFINYCLVQHKDDVLNILRDLDEEKHYSVFVNFVTLFEKNPELGDGILSDPTNVLPLCDSALVKLQDFIKMESGEGGLSTKQHIHVRITALPVCPELYKSMFPSSNDVGSFLRISGTVIRRTMPKMLEYKKNYICAKCKHQFTVWADYEKQYILQNPIVCPNRPTGCKSTNLKNILDSDCYKDYQEIKLQEQVGKLDMSSIPKSMWVTVEDNLVDSCKPGDDVTISGTVRRRWKPMINNNRVEVDIVLQANHLEVCNDRRNTSYLTKEVKDEFISFWDKYRDSPLTARNEILQSICPEVYGLYVIKLAMALVLAGGVPQNPSSGARVRGESHLLLVGDPGTAKSQLLQFASTVSSRSVFTTGIGSTSAGLTVSAVMATGGEWQLEAGALVLADGGVCCIDEFSSIKESERASIHEAMEQQTISIAKAGIVCKLDTRCTVLAATNPKGQYDPLHPITINCAIASPLLSRFDLVFVLLDSKNHTWDHMISTYILEGKTLNKCKPGNQWTIEKLKAYYCIVKSITPQLSQNAVTVLQEYYKLQRKSEALNASRTTVRLLESLIRLSQAHARFMFRNEVLVQDAVVSVSLMEASSQGSSKLQGFNVLQTSFPQDPQEEYLEQARQVLGSLGLDEILQQELNSTNKTFLKQISSQQFNNSVSSVSEHNSNISSKDLFASELDKEEKNSKNFHKLISHSNNKVKLKRHAHKIHKNKVTDCSTNSSGELHFSEMPPCKDKPEKARNEHLSPANQNSDEHNVNRSLSSSVKTKIAQKLTEKTANKLKQFQHKSSNGRDKSNNPGQCSVVDRSVITCPSTPTDTIQVNKTKHFMFQVSESSSEEEIDF</sequence>
<dbReference type="GO" id="GO:0003697">
    <property type="term" value="F:single-stranded DNA binding"/>
    <property type="evidence" value="ECO:0007669"/>
    <property type="project" value="TreeGrafter"/>
</dbReference>
<evidence type="ECO:0000256" key="10">
    <source>
        <dbReference type="ARBA" id="ARBA00023125"/>
    </source>
</evidence>
<dbReference type="InterPro" id="IPR012340">
    <property type="entry name" value="NA-bd_OB-fold"/>
</dbReference>
<keyword evidence="5 15" id="KW-0547">Nucleotide-binding</keyword>
<proteinExistence type="inferred from homology"/>
<dbReference type="GO" id="GO:0006260">
    <property type="term" value="P:DNA replication"/>
    <property type="evidence" value="ECO:0007669"/>
    <property type="project" value="UniProtKB-KW"/>
</dbReference>
<comment type="subcellular location">
    <subcellularLocation>
        <location evidence="1">Nucleus</location>
    </subcellularLocation>
</comment>
<organism evidence="18 19">
    <name type="scientific">Cimex lectularius</name>
    <name type="common">Bed bug</name>
    <name type="synonym">Acanthia lectularia</name>
    <dbReference type="NCBI Taxonomy" id="79782"/>
    <lineage>
        <taxon>Eukaryota</taxon>
        <taxon>Metazoa</taxon>
        <taxon>Ecdysozoa</taxon>
        <taxon>Arthropoda</taxon>
        <taxon>Hexapoda</taxon>
        <taxon>Insecta</taxon>
        <taxon>Pterygota</taxon>
        <taxon>Neoptera</taxon>
        <taxon>Paraneoptera</taxon>
        <taxon>Hemiptera</taxon>
        <taxon>Heteroptera</taxon>
        <taxon>Panheteroptera</taxon>
        <taxon>Cimicomorpha</taxon>
        <taxon>Cimicidae</taxon>
        <taxon>Cimex</taxon>
    </lineage>
</organism>
<evidence type="ECO:0000259" key="17">
    <source>
        <dbReference type="PROSITE" id="PS50051"/>
    </source>
</evidence>
<dbReference type="GO" id="GO:0000724">
    <property type="term" value="P:double-strand break repair via homologous recombination"/>
    <property type="evidence" value="ECO:0007669"/>
    <property type="project" value="TreeGrafter"/>
</dbReference>
<dbReference type="PROSITE" id="PS50051">
    <property type="entry name" value="MCM_2"/>
    <property type="match status" value="1"/>
</dbReference>
<dbReference type="GO" id="GO:0005634">
    <property type="term" value="C:nucleus"/>
    <property type="evidence" value="ECO:0007669"/>
    <property type="project" value="UniProtKB-SubCell"/>
</dbReference>
<dbReference type="SUPFAM" id="SSF50249">
    <property type="entry name" value="Nucleic acid-binding proteins"/>
    <property type="match status" value="1"/>
</dbReference>
<keyword evidence="11" id="KW-0234">DNA repair</keyword>
<dbReference type="OMA" id="HYVKQHF"/>
<keyword evidence="9 15" id="KW-0067">ATP-binding</keyword>
<feature type="compositionally biased region" description="Basic and acidic residues" evidence="16">
    <location>
        <begin position="741"/>
        <end position="753"/>
    </location>
</feature>
<evidence type="ECO:0000256" key="3">
    <source>
        <dbReference type="ARBA" id="ARBA00012551"/>
    </source>
</evidence>
<evidence type="ECO:0000313" key="19">
    <source>
        <dbReference type="Proteomes" id="UP000494040"/>
    </source>
</evidence>
<dbReference type="KEGG" id="clec:106672636"/>
<dbReference type="FunFam" id="3.40.50.300:FF:000671">
    <property type="entry name" value="DNA helicase MCM9 isoform X1"/>
    <property type="match status" value="1"/>
</dbReference>
<keyword evidence="12" id="KW-0539">Nucleus</keyword>
<dbReference type="Pfam" id="PF26066">
    <property type="entry name" value="MCM9_N"/>
    <property type="match status" value="1"/>
</dbReference>
<dbReference type="GO" id="GO:0017116">
    <property type="term" value="F:single-stranded DNA helicase activity"/>
    <property type="evidence" value="ECO:0007669"/>
    <property type="project" value="TreeGrafter"/>
</dbReference>
<comment type="similarity">
    <text evidence="2 15">Belongs to the MCM family.</text>
</comment>
<keyword evidence="7" id="KW-0378">Hydrolase</keyword>
<dbReference type="GO" id="GO:0005524">
    <property type="term" value="F:ATP binding"/>
    <property type="evidence" value="ECO:0007669"/>
    <property type="project" value="UniProtKB-KW"/>
</dbReference>
<dbReference type="PANTHER" id="PTHR11630:SF48">
    <property type="entry name" value="DNA HELICASE MCM9"/>
    <property type="match status" value="1"/>
</dbReference>
<dbReference type="Gene3D" id="2.40.50.140">
    <property type="entry name" value="Nucleic acid-binding proteins"/>
    <property type="match status" value="1"/>
</dbReference>
<dbReference type="InterPro" id="IPR058768">
    <property type="entry name" value="MCM9_N"/>
</dbReference>
<evidence type="ECO:0000256" key="1">
    <source>
        <dbReference type="ARBA" id="ARBA00004123"/>
    </source>
</evidence>
<dbReference type="InterPro" id="IPR041562">
    <property type="entry name" value="MCM_lid"/>
</dbReference>
<evidence type="ECO:0000256" key="13">
    <source>
        <dbReference type="ARBA" id="ARBA00041085"/>
    </source>
</evidence>
<dbReference type="EC" id="3.6.4.12" evidence="3"/>
<dbReference type="Gene3D" id="2.20.28.10">
    <property type="match status" value="1"/>
</dbReference>
<accession>A0A8I6SF40</accession>
<dbReference type="OrthoDB" id="271325at2759"/>
<evidence type="ECO:0000256" key="9">
    <source>
        <dbReference type="ARBA" id="ARBA00022840"/>
    </source>
</evidence>
<dbReference type="RefSeq" id="XP_014259701.1">
    <property type="nucleotide sequence ID" value="XM_014404215.2"/>
</dbReference>
<feature type="domain" description="MCM C-terminal AAA(+) ATPase" evidence="17">
    <location>
        <begin position="299"/>
        <end position="503"/>
    </location>
</feature>
<evidence type="ECO:0000256" key="5">
    <source>
        <dbReference type="ARBA" id="ARBA00022741"/>
    </source>
</evidence>
<evidence type="ECO:0000313" key="18">
    <source>
        <dbReference type="EnsemblMetazoa" id="XP_014259701.1"/>
    </source>
</evidence>
<dbReference type="Pfam" id="PF17207">
    <property type="entry name" value="MCM_OB"/>
    <property type="match status" value="1"/>
</dbReference>
<dbReference type="EnsemblMetazoa" id="XM_014404215.2">
    <property type="protein sequence ID" value="XP_014259701.1"/>
    <property type="gene ID" value="LOC106672636"/>
</dbReference>
<reference evidence="18" key="1">
    <citation type="submission" date="2022-01" db="UniProtKB">
        <authorList>
            <consortium name="EnsemblMetazoa"/>
        </authorList>
    </citation>
    <scope>IDENTIFICATION</scope>
</reference>